<protein>
    <submittedName>
        <fullName evidence="2">Membrane protein</fullName>
    </submittedName>
</protein>
<evidence type="ECO:0000256" key="1">
    <source>
        <dbReference type="SAM" id="Phobius"/>
    </source>
</evidence>
<feature type="transmembrane region" description="Helical" evidence="1">
    <location>
        <begin position="174"/>
        <end position="194"/>
    </location>
</feature>
<keyword evidence="3" id="KW-1185">Reference proteome</keyword>
<feature type="transmembrane region" description="Helical" evidence="1">
    <location>
        <begin position="113"/>
        <end position="132"/>
    </location>
</feature>
<proteinExistence type="predicted"/>
<dbReference type="Pfam" id="PF10067">
    <property type="entry name" value="DUF2306"/>
    <property type="match status" value="1"/>
</dbReference>
<dbReference type="RefSeq" id="WP_307452836.1">
    <property type="nucleotide sequence ID" value="NZ_JAUTAL010000001.1"/>
</dbReference>
<organism evidence="2 3">
    <name type="scientific">Chryseobacterium camelliae</name>
    <dbReference type="NCBI Taxonomy" id="1265445"/>
    <lineage>
        <taxon>Bacteria</taxon>
        <taxon>Pseudomonadati</taxon>
        <taxon>Bacteroidota</taxon>
        <taxon>Flavobacteriia</taxon>
        <taxon>Flavobacteriales</taxon>
        <taxon>Weeksellaceae</taxon>
        <taxon>Chryseobacterium group</taxon>
        <taxon>Chryseobacterium</taxon>
    </lineage>
</organism>
<dbReference type="EMBL" id="JAUTAL010000001">
    <property type="protein sequence ID" value="MDQ1098512.1"/>
    <property type="molecule type" value="Genomic_DNA"/>
</dbReference>
<dbReference type="InterPro" id="IPR018750">
    <property type="entry name" value="DUF2306_membrane"/>
</dbReference>
<name>A0ABU0TN97_9FLAO</name>
<accession>A0ABU0TN97</accession>
<evidence type="ECO:0000313" key="2">
    <source>
        <dbReference type="EMBL" id="MDQ1098512.1"/>
    </source>
</evidence>
<feature type="transmembrane region" description="Helical" evidence="1">
    <location>
        <begin position="86"/>
        <end position="107"/>
    </location>
</feature>
<keyword evidence="1" id="KW-0812">Transmembrane</keyword>
<comment type="caution">
    <text evidence="2">The sequence shown here is derived from an EMBL/GenBank/DDBJ whole genome shotgun (WGS) entry which is preliminary data.</text>
</comment>
<evidence type="ECO:0000313" key="3">
    <source>
        <dbReference type="Proteomes" id="UP001225072"/>
    </source>
</evidence>
<sequence length="203" mass="22924">MRKLLFAAMCIFALLVGAYPLLYAFVESKYTFLSSKSPEVLHNIIWKTAFLAHIIFGGLALFIGWRQFGPSFRNKYTGLHRAIGKIYVIAAIISSASALYMGFYANGGLVSEIGFIFLAITWLMTTAIAVGKIRNGQVIQHQQLMTYSYACAFAAVTLRIWYPLLIRISGDPVNSYIIVAWLCWIPNVLTAYFLNMRLRKRES</sequence>
<gene>
    <name evidence="2" type="ORF">QE404_003659</name>
</gene>
<feature type="transmembrane region" description="Helical" evidence="1">
    <location>
        <begin position="144"/>
        <end position="162"/>
    </location>
</feature>
<reference evidence="2 3" key="1">
    <citation type="submission" date="2023-07" db="EMBL/GenBank/DDBJ databases">
        <title>Functional and genomic diversity of the sorghum phyllosphere microbiome.</title>
        <authorList>
            <person name="Shade A."/>
        </authorList>
    </citation>
    <scope>NUCLEOTIDE SEQUENCE [LARGE SCALE GENOMIC DNA]</scope>
    <source>
        <strain evidence="2 3">SORGH_AS_1064</strain>
    </source>
</reference>
<dbReference type="Proteomes" id="UP001225072">
    <property type="component" value="Unassembled WGS sequence"/>
</dbReference>
<keyword evidence="1" id="KW-0472">Membrane</keyword>
<feature type="transmembrane region" description="Helical" evidence="1">
    <location>
        <begin position="44"/>
        <end position="65"/>
    </location>
</feature>
<keyword evidence="1" id="KW-1133">Transmembrane helix</keyword>